<dbReference type="PROSITE" id="PS50925">
    <property type="entry name" value="BLUF"/>
    <property type="match status" value="1"/>
</dbReference>
<gene>
    <name evidence="6" type="ORF">RLT85_00080</name>
</gene>
<dbReference type="InterPro" id="IPR053142">
    <property type="entry name" value="PchR_regulatory_protein"/>
</dbReference>
<evidence type="ECO:0000313" key="6">
    <source>
        <dbReference type="EMBL" id="MDT0293027.1"/>
    </source>
</evidence>
<dbReference type="PRINTS" id="PR00032">
    <property type="entry name" value="HTHARAC"/>
</dbReference>
<dbReference type="InterPro" id="IPR036046">
    <property type="entry name" value="Acylphosphatase-like_dom_sf"/>
</dbReference>
<feature type="domain" description="HTH araC/xylS-type" evidence="4">
    <location>
        <begin position="231"/>
        <end position="329"/>
    </location>
</feature>
<dbReference type="InterPro" id="IPR009057">
    <property type="entry name" value="Homeodomain-like_sf"/>
</dbReference>
<accession>A0ABU2KE97</accession>
<dbReference type="Gene3D" id="1.10.10.60">
    <property type="entry name" value="Homeodomain-like"/>
    <property type="match status" value="2"/>
</dbReference>
<keyword evidence="1" id="KW-0805">Transcription regulation</keyword>
<protein>
    <submittedName>
        <fullName evidence="6">BLUF domain-containing protein</fullName>
    </submittedName>
</protein>
<feature type="domain" description="BLUF" evidence="5">
    <location>
        <begin position="336"/>
        <end position="427"/>
    </location>
</feature>
<evidence type="ECO:0000259" key="4">
    <source>
        <dbReference type="PROSITE" id="PS01124"/>
    </source>
</evidence>
<dbReference type="EMBL" id="JAVRBG010000001">
    <property type="protein sequence ID" value="MDT0293027.1"/>
    <property type="molecule type" value="Genomic_DNA"/>
</dbReference>
<keyword evidence="7" id="KW-1185">Reference proteome</keyword>
<dbReference type="PANTHER" id="PTHR47893">
    <property type="entry name" value="REGULATORY PROTEIN PCHR"/>
    <property type="match status" value="1"/>
</dbReference>
<dbReference type="SMART" id="SM00342">
    <property type="entry name" value="HTH_ARAC"/>
    <property type="match status" value="1"/>
</dbReference>
<dbReference type="InterPro" id="IPR018060">
    <property type="entry name" value="HTH_AraC"/>
</dbReference>
<dbReference type="InterPro" id="IPR020449">
    <property type="entry name" value="Tscrpt_reg_AraC-type_HTH"/>
</dbReference>
<evidence type="ECO:0000256" key="3">
    <source>
        <dbReference type="ARBA" id="ARBA00023163"/>
    </source>
</evidence>
<dbReference type="PANTHER" id="PTHR47893:SF1">
    <property type="entry name" value="REGULATORY PROTEIN PCHR"/>
    <property type="match status" value="1"/>
</dbReference>
<proteinExistence type="predicted"/>
<evidence type="ECO:0000256" key="2">
    <source>
        <dbReference type="ARBA" id="ARBA00023125"/>
    </source>
</evidence>
<dbReference type="Proteomes" id="UP001182991">
    <property type="component" value="Unassembled WGS sequence"/>
</dbReference>
<keyword evidence="2" id="KW-0238">DNA-binding</keyword>
<dbReference type="PROSITE" id="PS01124">
    <property type="entry name" value="HTH_ARAC_FAMILY_2"/>
    <property type="match status" value="1"/>
</dbReference>
<dbReference type="SMART" id="SM01034">
    <property type="entry name" value="BLUF"/>
    <property type="match status" value="1"/>
</dbReference>
<dbReference type="SUPFAM" id="SSF54975">
    <property type="entry name" value="Acylphosphatase/BLUF domain-like"/>
    <property type="match status" value="1"/>
</dbReference>
<organism evidence="6 7">
    <name type="scientific">Mesonia ostreae</name>
    <dbReference type="NCBI Taxonomy" id="861110"/>
    <lineage>
        <taxon>Bacteria</taxon>
        <taxon>Pseudomonadati</taxon>
        <taxon>Bacteroidota</taxon>
        <taxon>Flavobacteriia</taxon>
        <taxon>Flavobacteriales</taxon>
        <taxon>Flavobacteriaceae</taxon>
        <taxon>Mesonia</taxon>
    </lineage>
</organism>
<dbReference type="Pfam" id="PF12833">
    <property type="entry name" value="HTH_18"/>
    <property type="match status" value="1"/>
</dbReference>
<reference evidence="7" key="1">
    <citation type="submission" date="2023-07" db="EMBL/GenBank/DDBJ databases">
        <title>Isolating and identifying novel microbial strains from the Mariana Trench.</title>
        <authorList>
            <person name="Fu H."/>
        </authorList>
    </citation>
    <scope>NUCLEOTIDE SEQUENCE [LARGE SCALE GENOMIC DNA]</scope>
    <source>
        <strain evidence="7">T-y2</strain>
    </source>
</reference>
<keyword evidence="3" id="KW-0804">Transcription</keyword>
<dbReference type="InterPro" id="IPR007024">
    <property type="entry name" value="BLUF_domain"/>
</dbReference>
<dbReference type="Pfam" id="PF04940">
    <property type="entry name" value="BLUF"/>
    <property type="match status" value="1"/>
</dbReference>
<evidence type="ECO:0000259" key="5">
    <source>
        <dbReference type="PROSITE" id="PS50925"/>
    </source>
</evidence>
<name>A0ABU2KE97_9FLAO</name>
<dbReference type="Gene3D" id="3.30.70.100">
    <property type="match status" value="1"/>
</dbReference>
<dbReference type="SUPFAM" id="SSF46689">
    <property type="entry name" value="Homeodomain-like"/>
    <property type="match status" value="1"/>
</dbReference>
<evidence type="ECO:0000313" key="7">
    <source>
        <dbReference type="Proteomes" id="UP001182991"/>
    </source>
</evidence>
<dbReference type="RefSeq" id="WP_311400005.1">
    <property type="nucleotide sequence ID" value="NZ_JAVRBG010000001.1"/>
</dbReference>
<comment type="caution">
    <text evidence="6">The sequence shown here is derived from an EMBL/GenBank/DDBJ whole genome shotgun (WGS) entry which is preliminary data.</text>
</comment>
<sequence>MDKTSSVEVVRNLALVLNANFNEGTDTGYFIFNNEYGNGKIKALKIFFGLEVLSFNICLTKSLNFDYLNFSESYLHCLFIQEGFLDHKFQNSDNTTNASRFQNVILSSNSKDFSTLKLPKDTKLKFVIITLEKTESTNNFKRGRLQELLNDVLKSLASEKSYGYFGNFSNRASAYVKTILKTLPNNLTNRLLIEASVLNVLSCQFLNRELNLKRERKKSVKLSKSELRSVIELTEYIAANLDKPLKLVNLERECGLNQKRIQDGFRYFFQMSVNKYIGNLRILKAKELIETTDLNISEIVYAIGFNSRSYFSKIFSVKYGLLPSEYRKNFHIHNPTYELSYYSTAKYALLSEDFENILQEARMNNEANDITGCLIYHKQNFFQILEGPKEVVLSTFNAIQNDKRHRNIKVIYQGFKSGKTFDNWDMAFLEKPSLFITDTLSSFKLLDSDLILSQSKKDSRKKASKLRTKLMWERARNALLVLEENKGGTSQLAIAK</sequence>
<evidence type="ECO:0000256" key="1">
    <source>
        <dbReference type="ARBA" id="ARBA00023015"/>
    </source>
</evidence>